<organism evidence="5 6">
    <name type="scientific">Lamprobacter modestohalophilus</name>
    <dbReference type="NCBI Taxonomy" id="1064514"/>
    <lineage>
        <taxon>Bacteria</taxon>
        <taxon>Pseudomonadati</taxon>
        <taxon>Pseudomonadota</taxon>
        <taxon>Gammaproteobacteria</taxon>
        <taxon>Chromatiales</taxon>
        <taxon>Chromatiaceae</taxon>
        <taxon>Lamprobacter</taxon>
    </lineage>
</organism>
<sequence>MHMLNKTQLIGHLGRDPELRRTADGAPVANLSLATTERWTDKQGQAQERTEWHRVVLFARTAEIAERYLSSGSLVYVEGRLQTRRWNDDNGQERQRTEVVAERLKLLDRRPAEAERPAAATGRTGSKGPSARRAPEPAVADVDDDMPF</sequence>
<comment type="caution">
    <text evidence="5">The sequence shown here is derived from an EMBL/GenBank/DDBJ whole genome shotgun (WGS) entry which is preliminary data.</text>
</comment>
<dbReference type="GO" id="GO:0009295">
    <property type="term" value="C:nucleoid"/>
    <property type="evidence" value="ECO:0007669"/>
    <property type="project" value="TreeGrafter"/>
</dbReference>
<dbReference type="Gene3D" id="2.40.50.140">
    <property type="entry name" value="Nucleic acid-binding proteins"/>
    <property type="match status" value="1"/>
</dbReference>
<feature type="compositionally biased region" description="Basic and acidic residues" evidence="4">
    <location>
        <begin position="103"/>
        <end position="116"/>
    </location>
</feature>
<protein>
    <recommendedName>
        <fullName evidence="2 3">Single-stranded DNA-binding protein</fullName>
        <shortName evidence="2">SSB</shortName>
    </recommendedName>
</protein>
<dbReference type="HAMAP" id="MF_00984">
    <property type="entry name" value="SSB"/>
    <property type="match status" value="1"/>
</dbReference>
<dbReference type="InterPro" id="IPR011344">
    <property type="entry name" value="ssDNA-bd"/>
</dbReference>
<accession>A0A9X1B6H2</accession>
<dbReference type="InterPro" id="IPR012340">
    <property type="entry name" value="NA-bd_OB-fold"/>
</dbReference>
<keyword evidence="6" id="KW-1185">Reference proteome</keyword>
<dbReference type="PANTHER" id="PTHR10302">
    <property type="entry name" value="SINGLE-STRANDED DNA-BINDING PROTEIN"/>
    <property type="match status" value="1"/>
</dbReference>
<proteinExistence type="inferred from homology"/>
<dbReference type="Proteomes" id="UP001138768">
    <property type="component" value="Unassembled WGS sequence"/>
</dbReference>
<comment type="subunit">
    <text evidence="2">Homotetramer.</text>
</comment>
<dbReference type="CDD" id="cd04496">
    <property type="entry name" value="SSB_OBF"/>
    <property type="match status" value="1"/>
</dbReference>
<evidence type="ECO:0000256" key="3">
    <source>
        <dbReference type="PIRNR" id="PIRNR002070"/>
    </source>
</evidence>
<evidence type="ECO:0000256" key="2">
    <source>
        <dbReference type="HAMAP-Rule" id="MF_00984"/>
    </source>
</evidence>
<keyword evidence="1 2" id="KW-0238">DNA-binding</keyword>
<feature type="DNA-binding region" evidence="2">
    <location>
        <begin position="52"/>
        <end position="58"/>
    </location>
</feature>
<dbReference type="GO" id="GO:0006260">
    <property type="term" value="P:DNA replication"/>
    <property type="evidence" value="ECO:0007669"/>
    <property type="project" value="InterPro"/>
</dbReference>
<dbReference type="PIRSF" id="PIRSF002070">
    <property type="entry name" value="SSB"/>
    <property type="match status" value="1"/>
</dbReference>
<dbReference type="AlphaFoldDB" id="A0A9X1B6H2"/>
<evidence type="ECO:0000256" key="1">
    <source>
        <dbReference type="ARBA" id="ARBA00023125"/>
    </source>
</evidence>
<gene>
    <name evidence="5" type="ORF">CKO42_20085</name>
</gene>
<dbReference type="Pfam" id="PF00436">
    <property type="entry name" value="SSB"/>
    <property type="match status" value="1"/>
</dbReference>
<dbReference type="PANTHER" id="PTHR10302:SF27">
    <property type="entry name" value="SINGLE-STRANDED DNA-BINDING PROTEIN"/>
    <property type="match status" value="1"/>
</dbReference>
<dbReference type="SUPFAM" id="SSF50249">
    <property type="entry name" value="Nucleic acid-binding proteins"/>
    <property type="match status" value="1"/>
</dbReference>
<comment type="caution">
    <text evidence="2">Lacks conserved residue(s) required for the propagation of feature annotation.</text>
</comment>
<evidence type="ECO:0000313" key="5">
    <source>
        <dbReference type="EMBL" id="MBK1620687.1"/>
    </source>
</evidence>
<dbReference type="EMBL" id="NRRY01000046">
    <property type="protein sequence ID" value="MBK1620687.1"/>
    <property type="molecule type" value="Genomic_DNA"/>
</dbReference>
<dbReference type="GO" id="GO:0003697">
    <property type="term" value="F:single-stranded DNA binding"/>
    <property type="evidence" value="ECO:0007669"/>
    <property type="project" value="UniProtKB-UniRule"/>
</dbReference>
<feature type="region of interest" description="Disordered" evidence="4">
    <location>
        <begin position="103"/>
        <end position="148"/>
    </location>
</feature>
<reference evidence="5 6" key="1">
    <citation type="journal article" date="2020" name="Microorganisms">
        <title>Osmotic Adaptation and Compatible Solute Biosynthesis of Phototrophic Bacteria as Revealed from Genome Analyses.</title>
        <authorList>
            <person name="Imhoff J.F."/>
            <person name="Rahn T."/>
            <person name="Kunzel S."/>
            <person name="Keller A."/>
            <person name="Neulinger S.C."/>
        </authorList>
    </citation>
    <scope>NUCLEOTIDE SEQUENCE [LARGE SCALE GENOMIC DNA]</scope>
    <source>
        <strain evidence="5 6">DSM 25653</strain>
    </source>
</reference>
<name>A0A9X1B6H2_9GAMM</name>
<dbReference type="PROSITE" id="PS50935">
    <property type="entry name" value="SSB"/>
    <property type="match status" value="1"/>
</dbReference>
<dbReference type="InterPro" id="IPR000424">
    <property type="entry name" value="Primosome_PriB/ssb"/>
</dbReference>
<dbReference type="NCBIfam" id="TIGR00621">
    <property type="entry name" value="ssb"/>
    <property type="match status" value="1"/>
</dbReference>
<evidence type="ECO:0000256" key="4">
    <source>
        <dbReference type="SAM" id="MobiDB-lite"/>
    </source>
</evidence>
<evidence type="ECO:0000313" key="6">
    <source>
        <dbReference type="Proteomes" id="UP001138768"/>
    </source>
</evidence>